<protein>
    <recommendedName>
        <fullName evidence="2">beta-glucosidase</fullName>
        <ecNumber evidence="2">3.2.1.21</ecNumber>
    </recommendedName>
</protein>
<evidence type="ECO:0000256" key="3">
    <source>
        <dbReference type="ARBA" id="ARBA00022801"/>
    </source>
</evidence>
<evidence type="ECO:0000256" key="2">
    <source>
        <dbReference type="ARBA" id="ARBA00012744"/>
    </source>
</evidence>
<dbReference type="EC" id="3.2.1.21" evidence="2"/>
<keyword evidence="8" id="KW-1185">Reference proteome</keyword>
<dbReference type="Gene3D" id="3.20.20.80">
    <property type="entry name" value="Glycosidases"/>
    <property type="match status" value="1"/>
</dbReference>
<reference evidence="8" key="1">
    <citation type="journal article" date="2019" name="Int. J. Syst. Evol. Microbiol.">
        <title>The Global Catalogue of Microorganisms (GCM) 10K type strain sequencing project: providing services to taxonomists for standard genome sequencing and annotation.</title>
        <authorList>
            <consortium name="The Broad Institute Genomics Platform"/>
            <consortium name="The Broad Institute Genome Sequencing Center for Infectious Disease"/>
            <person name="Wu L."/>
            <person name="Ma J."/>
        </authorList>
    </citation>
    <scope>NUCLEOTIDE SEQUENCE [LARGE SCALE GENOMIC DNA]</scope>
    <source>
        <strain evidence="8">JCM 17986</strain>
    </source>
</reference>
<dbReference type="SUPFAM" id="SSF51445">
    <property type="entry name" value="(Trans)glycosidases"/>
    <property type="match status" value="1"/>
</dbReference>
<dbReference type="InterPro" id="IPR001360">
    <property type="entry name" value="Glyco_hydro_1"/>
</dbReference>
<dbReference type="RefSeq" id="WP_345680715.1">
    <property type="nucleotide sequence ID" value="NZ_BAABHS010000052.1"/>
</dbReference>
<feature type="active site" description="Nucleophile" evidence="5">
    <location>
        <position position="340"/>
    </location>
</feature>
<name>A0ABP9IDQ6_9ACTN</name>
<evidence type="ECO:0000313" key="7">
    <source>
        <dbReference type="EMBL" id="GAA4994463.1"/>
    </source>
</evidence>
<sequence length="427" mass="47098">MTFPDGFLWGSATAAHQVEGNNIASDFWVLEHVPGSRFAEPSGDACDHYRLFREDIALLAELGFTSYRFSIEWARVEPEDGFISRAAIEHYRDVLQACHDHGIVPMVTLHHFTSPAWLTRLGGWEYAGTPERFAAYCRTVMTELGPLIPYACTINEANIAMLTRRMIADMTGTAGGAEQAPVGVARDEAGGGRDWREVGAEALRTTPDNLNLFLFTWTETGLELITRAHTEARRAIREASPSTKVGITLALQDWQAAPGGEKAADERWAEAFEFFLPAMEGDDFLGVQNYSRVVIGADGLACAHPEGAELTQMGYEFYPQALENVVRRAATAGLPVYITENGIATDDDERRAAFVRSALEGVERCLADGIDVRGYCYWSTLDNFEWLLGYGPTFGMIAVDRKTQKRTVKPSARLLGDIARRNAVADA</sequence>
<dbReference type="InterPro" id="IPR017853">
    <property type="entry name" value="GH"/>
</dbReference>
<keyword evidence="3" id="KW-0378">Hydrolase</keyword>
<keyword evidence="4" id="KW-0326">Glycosidase</keyword>
<dbReference type="PRINTS" id="PR00131">
    <property type="entry name" value="GLHYDRLASE1"/>
</dbReference>
<accession>A0ABP9IDQ6</accession>
<comment type="similarity">
    <text evidence="1 6">Belongs to the glycosyl hydrolase 1 family.</text>
</comment>
<evidence type="ECO:0000256" key="4">
    <source>
        <dbReference type="ARBA" id="ARBA00023295"/>
    </source>
</evidence>
<dbReference type="InterPro" id="IPR018120">
    <property type="entry name" value="Glyco_hydro_1_AS"/>
</dbReference>
<dbReference type="EMBL" id="BAABHS010000052">
    <property type="protein sequence ID" value="GAA4994463.1"/>
    <property type="molecule type" value="Genomic_DNA"/>
</dbReference>
<dbReference type="PROSITE" id="PS00572">
    <property type="entry name" value="GLYCOSYL_HYDROL_F1_1"/>
    <property type="match status" value="1"/>
</dbReference>
<comment type="caution">
    <text evidence="7">The sequence shown here is derived from an EMBL/GenBank/DDBJ whole genome shotgun (WGS) entry which is preliminary data.</text>
</comment>
<evidence type="ECO:0000256" key="6">
    <source>
        <dbReference type="RuleBase" id="RU003690"/>
    </source>
</evidence>
<evidence type="ECO:0000256" key="5">
    <source>
        <dbReference type="PROSITE-ProRule" id="PRU10055"/>
    </source>
</evidence>
<dbReference type="Pfam" id="PF00232">
    <property type="entry name" value="Glyco_hydro_1"/>
    <property type="match status" value="2"/>
</dbReference>
<evidence type="ECO:0000313" key="8">
    <source>
        <dbReference type="Proteomes" id="UP001500466"/>
    </source>
</evidence>
<organism evidence="7 8">
    <name type="scientific">Yinghuangia aomiensis</name>
    <dbReference type="NCBI Taxonomy" id="676205"/>
    <lineage>
        <taxon>Bacteria</taxon>
        <taxon>Bacillati</taxon>
        <taxon>Actinomycetota</taxon>
        <taxon>Actinomycetes</taxon>
        <taxon>Kitasatosporales</taxon>
        <taxon>Streptomycetaceae</taxon>
        <taxon>Yinghuangia</taxon>
    </lineage>
</organism>
<dbReference type="Proteomes" id="UP001500466">
    <property type="component" value="Unassembled WGS sequence"/>
</dbReference>
<evidence type="ECO:0000256" key="1">
    <source>
        <dbReference type="ARBA" id="ARBA00010838"/>
    </source>
</evidence>
<proteinExistence type="inferred from homology"/>
<dbReference type="PANTHER" id="PTHR10353:SF36">
    <property type="entry name" value="LP05116P"/>
    <property type="match status" value="1"/>
</dbReference>
<dbReference type="PANTHER" id="PTHR10353">
    <property type="entry name" value="GLYCOSYL HYDROLASE"/>
    <property type="match status" value="1"/>
</dbReference>
<gene>
    <name evidence="7" type="ORF">GCM10023205_79060</name>
</gene>